<protein>
    <submittedName>
        <fullName evidence="1">Uncharacterized protein</fullName>
    </submittedName>
</protein>
<reference evidence="1 2" key="1">
    <citation type="journal article" date="2011" name="J. Gen. Appl. Microbiol.">
        <title>Draft genome sequencing of the enigmatic yeast Saitoella complicata.</title>
        <authorList>
            <person name="Nishida H."/>
            <person name="Hamamoto M."/>
            <person name="Sugiyama J."/>
        </authorList>
    </citation>
    <scope>NUCLEOTIDE SEQUENCE [LARGE SCALE GENOMIC DNA]</scope>
    <source>
        <strain evidence="1 2">NRRL Y-17804</strain>
    </source>
</reference>
<name>A0A0E9N9K4_SAICN</name>
<reference evidence="1 2" key="3">
    <citation type="journal article" date="2015" name="Genome Announc.">
        <title>Draft Genome Sequence of the Archiascomycetous Yeast Saitoella complicata.</title>
        <authorList>
            <person name="Yamauchi K."/>
            <person name="Kondo S."/>
            <person name="Hamamoto M."/>
            <person name="Takahashi Y."/>
            <person name="Ogura Y."/>
            <person name="Hayashi T."/>
            <person name="Nishida H."/>
        </authorList>
    </citation>
    <scope>NUCLEOTIDE SEQUENCE [LARGE SCALE GENOMIC DNA]</scope>
    <source>
        <strain evidence="1 2">NRRL Y-17804</strain>
    </source>
</reference>
<organism evidence="1 2">
    <name type="scientific">Saitoella complicata (strain BCRC 22490 / CBS 7301 / JCM 7358 / NBRC 10748 / NRRL Y-17804)</name>
    <dbReference type="NCBI Taxonomy" id="698492"/>
    <lineage>
        <taxon>Eukaryota</taxon>
        <taxon>Fungi</taxon>
        <taxon>Dikarya</taxon>
        <taxon>Ascomycota</taxon>
        <taxon>Taphrinomycotina</taxon>
        <taxon>Taphrinomycotina incertae sedis</taxon>
        <taxon>Saitoella</taxon>
    </lineage>
</organism>
<reference evidence="1 2" key="2">
    <citation type="journal article" date="2014" name="J. Gen. Appl. Microbiol.">
        <title>The early diverging ascomycetous budding yeast Saitoella complicata has three histone deacetylases belonging to the Clr6, Hos2, and Rpd3 lineages.</title>
        <authorList>
            <person name="Nishida H."/>
            <person name="Matsumoto T."/>
            <person name="Kondo S."/>
            <person name="Hamamoto M."/>
            <person name="Yoshikawa H."/>
        </authorList>
    </citation>
    <scope>NUCLEOTIDE SEQUENCE [LARGE SCALE GENOMIC DNA]</scope>
    <source>
        <strain evidence="1 2">NRRL Y-17804</strain>
    </source>
</reference>
<sequence>MERTVQLGDQIGEVEIPDKGEVTIVQCIRQHLRFDFLLLLCCGSGCLSILGCHCPCASQVYRNYSSRRSTADLCIFLFQFVRYVNRLTMCRTPKKTYARKRINPDIVQQLYITSGLVPHVPSS</sequence>
<dbReference type="EMBL" id="BACD03000004">
    <property type="protein sequence ID" value="GAO46572.1"/>
    <property type="molecule type" value="Genomic_DNA"/>
</dbReference>
<dbReference type="Proteomes" id="UP000033140">
    <property type="component" value="Unassembled WGS sequence"/>
</dbReference>
<evidence type="ECO:0000313" key="1">
    <source>
        <dbReference type="EMBL" id="GAO46572.1"/>
    </source>
</evidence>
<gene>
    <name evidence="1" type="ORF">G7K_0802-t1</name>
</gene>
<accession>A0A0E9N9K4</accession>
<dbReference type="AlphaFoldDB" id="A0A0E9N9K4"/>
<evidence type="ECO:0000313" key="2">
    <source>
        <dbReference type="Proteomes" id="UP000033140"/>
    </source>
</evidence>
<comment type="caution">
    <text evidence="1">The sequence shown here is derived from an EMBL/GenBank/DDBJ whole genome shotgun (WGS) entry which is preliminary data.</text>
</comment>
<keyword evidence="2" id="KW-1185">Reference proteome</keyword>
<proteinExistence type="predicted"/>